<feature type="transmembrane region" description="Helical" evidence="10">
    <location>
        <begin position="422"/>
        <end position="446"/>
    </location>
</feature>
<dbReference type="InterPro" id="IPR006121">
    <property type="entry name" value="HMA_dom"/>
</dbReference>
<gene>
    <name evidence="12" type="primary">cadA_1</name>
    <name evidence="12" type="ORF">SDC9_05156</name>
</gene>
<dbReference type="InterPro" id="IPR059000">
    <property type="entry name" value="ATPase_P-type_domA"/>
</dbReference>
<dbReference type="SUPFAM" id="SSF81665">
    <property type="entry name" value="Calcium ATPase, transmembrane domain M"/>
    <property type="match status" value="1"/>
</dbReference>
<dbReference type="GO" id="GO:0019829">
    <property type="term" value="F:ATPase-coupled monoatomic cation transmembrane transporter activity"/>
    <property type="evidence" value="ECO:0007669"/>
    <property type="project" value="InterPro"/>
</dbReference>
<dbReference type="SFLD" id="SFLDF00027">
    <property type="entry name" value="p-type_atpase"/>
    <property type="match status" value="1"/>
</dbReference>
<evidence type="ECO:0000256" key="10">
    <source>
        <dbReference type="SAM" id="Phobius"/>
    </source>
</evidence>
<dbReference type="InterPro" id="IPR008250">
    <property type="entry name" value="ATPase_P-typ_transduc_dom_A_sf"/>
</dbReference>
<dbReference type="Gene3D" id="2.70.150.10">
    <property type="entry name" value="Calcium-transporting ATPase, cytoplasmic transduction domain A"/>
    <property type="match status" value="1"/>
</dbReference>
<dbReference type="NCBIfam" id="TIGR01525">
    <property type="entry name" value="ATPase-IB_hvy"/>
    <property type="match status" value="1"/>
</dbReference>
<dbReference type="GO" id="GO:0016887">
    <property type="term" value="F:ATP hydrolysis activity"/>
    <property type="evidence" value="ECO:0007669"/>
    <property type="project" value="InterPro"/>
</dbReference>
<protein>
    <submittedName>
        <fullName evidence="12">Putative cadmium-transporting ATPase</fullName>
        <ecNumber evidence="12">3.6.3.3</ecNumber>
    </submittedName>
</protein>
<keyword evidence="4" id="KW-0479">Metal-binding</keyword>
<dbReference type="GO" id="GO:0016020">
    <property type="term" value="C:membrane"/>
    <property type="evidence" value="ECO:0007669"/>
    <property type="project" value="UniProtKB-SubCell"/>
</dbReference>
<keyword evidence="3 10" id="KW-0812">Transmembrane</keyword>
<evidence type="ECO:0000256" key="7">
    <source>
        <dbReference type="ARBA" id="ARBA00022967"/>
    </source>
</evidence>
<keyword evidence="6" id="KW-0067">ATP-binding</keyword>
<dbReference type="InterPro" id="IPR036412">
    <property type="entry name" value="HAD-like_sf"/>
</dbReference>
<dbReference type="CDD" id="cd00371">
    <property type="entry name" value="HMA"/>
    <property type="match status" value="2"/>
</dbReference>
<sequence length="782" mass="83621">MMTETEEPFGIRVMHVDGISCLDCAQKFEKAVGALPGAVKASLNTMTGKLTIDGQVDLEAVRRLGKEENYTITLETQSQQAVETVLQVDGISCLDCAQKFEKAVGDLPGVDKSSLNTMTGKLIIHGRVDLEAIRHLGKEENYTISQATKQKKTEVPKQHIDWEKWRAIGAGVAVVIGYAVEKLGGPSFVFIPVYLLAIGLGGWSNFKKAAHALPRFNLNMSVLMSAAVFGAVLIRQYEEGAIVAFLYAISEMLEKWTMDKARKSIRQLMDIAPKTARIRRDAIEAELPVEEIRINDVMIVKPGEKIAMDGIIVLGESAINQAAITGESIPVEKAPGAEVFAGSLNTQGSLEIRVTKLVTDTTIAKIIHMVEEAQAKRAPTQAFVDKFAAIYTPIVIALALGISIVPPLFLGMEWAAWIYRGLALLVVACPCALVVSTPVAIVSAISNAAKNGVLIKGGIHLEEAGSLVAIAFDKTGTLTKGKPAVTDVIPQSSLSESDLLAMSANLEARSEHPLAAAIVNHATARGHQVEPVADFTAISGRGARGTINNETVYIGNPRLFAELGIALDAQINQVVVRLQSEGKTVMIVGTDSRQFGVIAMADEVRPASAVAIKALHDAGIRHTIMLTGDNSATAKAMSTQVGVDDFRAELLPQDKVSVMQDLLRKYGKVAMIGDGINDAPALALSTVGIAMGGSGTDTAMETADIVLMADDLVKLPFTITLSRKSLAIIRQNITFSLVIKTIAVLAVFPGWLTLWLAILADMGASIIVTLNSLRLLRVKCLK</sequence>
<dbReference type="InterPro" id="IPR036163">
    <property type="entry name" value="HMA_dom_sf"/>
</dbReference>
<keyword evidence="8 10" id="KW-1133">Transmembrane helix</keyword>
<dbReference type="Gene3D" id="3.40.50.1000">
    <property type="entry name" value="HAD superfamily/HAD-like"/>
    <property type="match status" value="1"/>
</dbReference>
<dbReference type="Pfam" id="PF00403">
    <property type="entry name" value="HMA"/>
    <property type="match status" value="2"/>
</dbReference>
<organism evidence="12">
    <name type="scientific">bioreactor metagenome</name>
    <dbReference type="NCBI Taxonomy" id="1076179"/>
    <lineage>
        <taxon>unclassified sequences</taxon>
        <taxon>metagenomes</taxon>
        <taxon>ecological metagenomes</taxon>
    </lineage>
</organism>
<dbReference type="SUPFAM" id="SSF55008">
    <property type="entry name" value="HMA, heavy metal-associated domain"/>
    <property type="match status" value="2"/>
</dbReference>
<evidence type="ECO:0000256" key="2">
    <source>
        <dbReference type="ARBA" id="ARBA00006024"/>
    </source>
</evidence>
<evidence type="ECO:0000256" key="9">
    <source>
        <dbReference type="ARBA" id="ARBA00023136"/>
    </source>
</evidence>
<dbReference type="InterPro" id="IPR023214">
    <property type="entry name" value="HAD_sf"/>
</dbReference>
<dbReference type="PROSITE" id="PS00154">
    <property type="entry name" value="ATPASE_E1_E2"/>
    <property type="match status" value="1"/>
</dbReference>
<reference evidence="12" key="1">
    <citation type="submission" date="2019-08" db="EMBL/GenBank/DDBJ databases">
        <authorList>
            <person name="Kucharzyk K."/>
            <person name="Murdoch R.W."/>
            <person name="Higgins S."/>
            <person name="Loffler F."/>
        </authorList>
    </citation>
    <scope>NUCLEOTIDE SEQUENCE</scope>
</reference>
<evidence type="ECO:0000256" key="8">
    <source>
        <dbReference type="ARBA" id="ARBA00022989"/>
    </source>
</evidence>
<dbReference type="NCBIfam" id="TIGR01511">
    <property type="entry name" value="ATPase-IB1_Cu"/>
    <property type="match status" value="1"/>
</dbReference>
<dbReference type="CDD" id="cd07545">
    <property type="entry name" value="P-type_ATPase_Cd-like"/>
    <property type="match status" value="1"/>
</dbReference>
<dbReference type="GO" id="GO:0015086">
    <property type="term" value="F:cadmium ion transmembrane transporter activity"/>
    <property type="evidence" value="ECO:0007669"/>
    <property type="project" value="TreeGrafter"/>
</dbReference>
<dbReference type="Gene3D" id="3.30.70.100">
    <property type="match status" value="2"/>
</dbReference>
<evidence type="ECO:0000259" key="11">
    <source>
        <dbReference type="PROSITE" id="PS50846"/>
    </source>
</evidence>
<comment type="similarity">
    <text evidence="2">Belongs to the cation transport ATPase (P-type) (TC 3.A.3) family. Type IB subfamily.</text>
</comment>
<dbReference type="FunFam" id="2.70.150.10:FF:000002">
    <property type="entry name" value="Copper-transporting ATPase 1, putative"/>
    <property type="match status" value="1"/>
</dbReference>
<keyword evidence="5" id="KW-0547">Nucleotide-binding</keyword>
<dbReference type="InterPro" id="IPR023299">
    <property type="entry name" value="ATPase_P-typ_cyto_dom_N"/>
</dbReference>
<feature type="domain" description="HMA" evidence="11">
    <location>
        <begin position="82"/>
        <end position="145"/>
    </location>
</feature>
<feature type="transmembrane region" description="Helical" evidence="10">
    <location>
        <begin position="387"/>
        <end position="410"/>
    </location>
</feature>
<dbReference type="SUPFAM" id="SSF81653">
    <property type="entry name" value="Calcium ATPase, transduction domain A"/>
    <property type="match status" value="1"/>
</dbReference>
<dbReference type="InterPro" id="IPR051014">
    <property type="entry name" value="Cation_Transport_ATPase_IB"/>
</dbReference>
<feature type="domain" description="HMA" evidence="11">
    <location>
        <begin position="10"/>
        <end position="73"/>
    </location>
</feature>
<evidence type="ECO:0000256" key="4">
    <source>
        <dbReference type="ARBA" id="ARBA00022723"/>
    </source>
</evidence>
<dbReference type="InterPro" id="IPR027256">
    <property type="entry name" value="P-typ_ATPase_IB"/>
</dbReference>
<accession>A0A644T0E0</accession>
<keyword evidence="12" id="KW-0378">Hydrolase</keyword>
<dbReference type="PROSITE" id="PS50846">
    <property type="entry name" value="HMA_2"/>
    <property type="match status" value="2"/>
</dbReference>
<keyword evidence="7" id="KW-1278">Translocase</keyword>
<dbReference type="SFLD" id="SFLDG00002">
    <property type="entry name" value="C1.7:_P-type_atpase_like"/>
    <property type="match status" value="1"/>
</dbReference>
<dbReference type="GO" id="GO:0046872">
    <property type="term" value="F:metal ion binding"/>
    <property type="evidence" value="ECO:0007669"/>
    <property type="project" value="UniProtKB-KW"/>
</dbReference>
<dbReference type="PANTHER" id="PTHR48085:SF5">
    <property type="entry name" value="CADMIUM_ZINC-TRANSPORTING ATPASE HMA4-RELATED"/>
    <property type="match status" value="1"/>
</dbReference>
<dbReference type="EC" id="3.6.3.3" evidence="12"/>
<comment type="caution">
    <text evidence="12">The sequence shown here is derived from an EMBL/GenBank/DDBJ whole genome shotgun (WGS) entry which is preliminary data.</text>
</comment>
<evidence type="ECO:0000256" key="6">
    <source>
        <dbReference type="ARBA" id="ARBA00022840"/>
    </source>
</evidence>
<dbReference type="PRINTS" id="PR00941">
    <property type="entry name" value="CDATPASE"/>
</dbReference>
<evidence type="ECO:0000256" key="3">
    <source>
        <dbReference type="ARBA" id="ARBA00022692"/>
    </source>
</evidence>
<keyword evidence="9 10" id="KW-0472">Membrane</keyword>
<dbReference type="InterPro" id="IPR044492">
    <property type="entry name" value="P_typ_ATPase_HD_dom"/>
</dbReference>
<dbReference type="InterPro" id="IPR001757">
    <property type="entry name" value="P_typ_ATPase"/>
</dbReference>
<dbReference type="SUPFAM" id="SSF56784">
    <property type="entry name" value="HAD-like"/>
    <property type="match status" value="1"/>
</dbReference>
<dbReference type="Gene3D" id="3.40.1110.10">
    <property type="entry name" value="Calcium-transporting ATPase, cytoplasmic domain N"/>
    <property type="match status" value="1"/>
</dbReference>
<feature type="transmembrane region" description="Helical" evidence="10">
    <location>
        <begin position="732"/>
        <end position="748"/>
    </location>
</feature>
<evidence type="ECO:0000313" key="12">
    <source>
        <dbReference type="EMBL" id="MPL59602.1"/>
    </source>
</evidence>
<dbReference type="SFLD" id="SFLDS00003">
    <property type="entry name" value="Haloacid_Dehalogenase"/>
    <property type="match status" value="1"/>
</dbReference>
<dbReference type="InterPro" id="IPR018303">
    <property type="entry name" value="ATPase_P-typ_P_site"/>
</dbReference>
<dbReference type="NCBIfam" id="TIGR01494">
    <property type="entry name" value="ATPase_P-type"/>
    <property type="match status" value="1"/>
</dbReference>
<proteinExistence type="inferred from homology"/>
<dbReference type="GO" id="GO:0005524">
    <property type="term" value="F:ATP binding"/>
    <property type="evidence" value="ECO:0007669"/>
    <property type="project" value="UniProtKB-KW"/>
</dbReference>
<name>A0A644T0E0_9ZZZZ</name>
<feature type="transmembrane region" description="Helical" evidence="10">
    <location>
        <begin position="186"/>
        <end position="204"/>
    </location>
</feature>
<dbReference type="Pfam" id="PF00122">
    <property type="entry name" value="E1-E2_ATPase"/>
    <property type="match status" value="1"/>
</dbReference>
<dbReference type="AlphaFoldDB" id="A0A644T0E0"/>
<dbReference type="PRINTS" id="PR00119">
    <property type="entry name" value="CATATPASE"/>
</dbReference>
<dbReference type="Pfam" id="PF00702">
    <property type="entry name" value="Hydrolase"/>
    <property type="match status" value="1"/>
</dbReference>
<dbReference type="PANTHER" id="PTHR48085">
    <property type="entry name" value="CADMIUM/ZINC-TRANSPORTING ATPASE HMA2-RELATED"/>
    <property type="match status" value="1"/>
</dbReference>
<comment type="subcellular location">
    <subcellularLocation>
        <location evidence="1">Membrane</location>
        <topology evidence="1">Multi-pass membrane protein</topology>
    </subcellularLocation>
</comment>
<evidence type="ECO:0000256" key="1">
    <source>
        <dbReference type="ARBA" id="ARBA00004141"/>
    </source>
</evidence>
<dbReference type="NCBIfam" id="TIGR01512">
    <property type="entry name" value="ATPase-IB2_Cd"/>
    <property type="match status" value="1"/>
</dbReference>
<dbReference type="EMBL" id="VSSQ01000010">
    <property type="protein sequence ID" value="MPL59602.1"/>
    <property type="molecule type" value="Genomic_DNA"/>
</dbReference>
<evidence type="ECO:0000256" key="5">
    <source>
        <dbReference type="ARBA" id="ARBA00022741"/>
    </source>
</evidence>
<dbReference type="InterPro" id="IPR023298">
    <property type="entry name" value="ATPase_P-typ_TM_dom_sf"/>
</dbReference>